<evidence type="ECO:0000313" key="12">
    <source>
        <dbReference type="EMBL" id="CAH0101815.1"/>
    </source>
</evidence>
<evidence type="ECO:0000256" key="5">
    <source>
        <dbReference type="ARBA" id="ARBA00022989"/>
    </source>
</evidence>
<feature type="transmembrane region" description="Helical" evidence="9">
    <location>
        <begin position="224"/>
        <end position="250"/>
    </location>
</feature>
<reference evidence="12" key="1">
    <citation type="submission" date="2021-11" db="EMBL/GenBank/DDBJ databases">
        <authorList>
            <person name="Schell T."/>
        </authorList>
    </citation>
    <scope>NUCLEOTIDE SEQUENCE</scope>
    <source>
        <strain evidence="12">M5</strain>
    </source>
</reference>
<evidence type="ECO:0000256" key="10">
    <source>
        <dbReference type="SAM" id="SignalP"/>
    </source>
</evidence>
<keyword evidence="13" id="KW-1185">Reference proteome</keyword>
<dbReference type="GO" id="GO:0015276">
    <property type="term" value="F:ligand-gated monoatomic ion channel activity"/>
    <property type="evidence" value="ECO:0007669"/>
    <property type="project" value="InterPro"/>
</dbReference>
<evidence type="ECO:0000259" key="11">
    <source>
        <dbReference type="Pfam" id="PF00060"/>
    </source>
</evidence>
<keyword evidence="3" id="KW-1003">Cell membrane</keyword>
<dbReference type="GO" id="GO:0005886">
    <property type="term" value="C:plasma membrane"/>
    <property type="evidence" value="ECO:0007669"/>
    <property type="project" value="UniProtKB-SubCell"/>
</dbReference>
<keyword evidence="6 9" id="KW-0472">Membrane</keyword>
<evidence type="ECO:0000256" key="3">
    <source>
        <dbReference type="ARBA" id="ARBA00022475"/>
    </source>
</evidence>
<evidence type="ECO:0000256" key="7">
    <source>
        <dbReference type="ARBA" id="ARBA00023170"/>
    </source>
</evidence>
<comment type="caution">
    <text evidence="12">The sequence shown here is derived from an EMBL/GenBank/DDBJ whole genome shotgun (WGS) entry which is preliminary data.</text>
</comment>
<dbReference type="SUPFAM" id="SSF53850">
    <property type="entry name" value="Periplasmic binding protein-like II"/>
    <property type="match status" value="1"/>
</dbReference>
<proteinExistence type="inferred from homology"/>
<dbReference type="InterPro" id="IPR001320">
    <property type="entry name" value="Iontro_rcpt_C"/>
</dbReference>
<dbReference type="FunFam" id="1.10.287.70:FF:000302">
    <property type="entry name" value="Uncharacterized protein"/>
    <property type="match status" value="1"/>
</dbReference>
<feature type="transmembrane region" description="Helical" evidence="9">
    <location>
        <begin position="139"/>
        <end position="159"/>
    </location>
</feature>
<feature type="transmembrane region" description="Helical" evidence="9">
    <location>
        <begin position="427"/>
        <end position="448"/>
    </location>
</feature>
<accession>A0A8J2RSA3</accession>
<keyword evidence="4 9" id="KW-0812">Transmembrane</keyword>
<dbReference type="OrthoDB" id="6347459at2759"/>
<dbReference type="InterPro" id="IPR052192">
    <property type="entry name" value="Insect_Ionotropic_Sensory_Rcpt"/>
</dbReference>
<comment type="subcellular location">
    <subcellularLocation>
        <location evidence="1">Cell membrane</location>
        <topology evidence="1">Multi-pass membrane protein</topology>
    </subcellularLocation>
</comment>
<dbReference type="PANTHER" id="PTHR42643:SF24">
    <property type="entry name" value="IONOTROPIC RECEPTOR 60A"/>
    <property type="match status" value="1"/>
</dbReference>
<name>A0A8J2RSA3_9CRUS</name>
<evidence type="ECO:0000313" key="13">
    <source>
        <dbReference type="Proteomes" id="UP000789390"/>
    </source>
</evidence>
<dbReference type="Proteomes" id="UP000789390">
    <property type="component" value="Unassembled WGS sequence"/>
</dbReference>
<gene>
    <name evidence="12" type="ORF">DGAL_LOCUS4176</name>
</gene>
<dbReference type="Gene3D" id="1.10.287.70">
    <property type="match status" value="1"/>
</dbReference>
<organism evidence="12 13">
    <name type="scientific">Daphnia galeata</name>
    <dbReference type="NCBI Taxonomy" id="27404"/>
    <lineage>
        <taxon>Eukaryota</taxon>
        <taxon>Metazoa</taxon>
        <taxon>Ecdysozoa</taxon>
        <taxon>Arthropoda</taxon>
        <taxon>Crustacea</taxon>
        <taxon>Branchiopoda</taxon>
        <taxon>Diplostraca</taxon>
        <taxon>Cladocera</taxon>
        <taxon>Anomopoda</taxon>
        <taxon>Daphniidae</taxon>
        <taxon>Daphnia</taxon>
    </lineage>
</organism>
<feature type="chain" id="PRO_5035304276" description="Ionotropic glutamate receptor C-terminal domain-containing protein" evidence="10">
    <location>
        <begin position="27"/>
        <end position="467"/>
    </location>
</feature>
<keyword evidence="8" id="KW-0325">Glycoprotein</keyword>
<protein>
    <recommendedName>
        <fullName evidence="11">Ionotropic glutamate receptor C-terminal domain-containing protein</fullName>
    </recommendedName>
</protein>
<dbReference type="EMBL" id="CAKKLH010000068">
    <property type="protein sequence ID" value="CAH0101815.1"/>
    <property type="molecule type" value="Genomic_DNA"/>
</dbReference>
<dbReference type="Pfam" id="PF00060">
    <property type="entry name" value="Lig_chan"/>
    <property type="match status" value="1"/>
</dbReference>
<dbReference type="GO" id="GO:0050906">
    <property type="term" value="P:detection of stimulus involved in sensory perception"/>
    <property type="evidence" value="ECO:0007669"/>
    <property type="project" value="UniProtKB-ARBA"/>
</dbReference>
<evidence type="ECO:0000256" key="4">
    <source>
        <dbReference type="ARBA" id="ARBA00022692"/>
    </source>
</evidence>
<feature type="signal peptide" evidence="10">
    <location>
        <begin position="1"/>
        <end position="26"/>
    </location>
</feature>
<sequence>MTVSRLFIFFCLIICYQIQNFCTVSSSNLNSLNGQHLRVIWPRWKGNPKGLTGPLRFNFTYEMVRITENRLEPQGKDRGLFNYLWDKQSDLLIIGVVLTYERFKVVDVTVPMSFESYKFLIPVQGDTSNVNAVIKPFQWPVWLGLFISIMTVIIVLQLLEFYLDYRSLSEATVSIEEEPQRRNIRNQRGWLYYVRQAGKHYVYVFGNLLSQGGHCISNQLSYRLVAGVWCLAAFIFVQAYTSILFTYVVAPVNQPLINSVYDIIEHDDIQLLIRKGSTLNLFISDPNATGIFLKLNKKLNSFPNSRCNLISECISMVTPGSRNTFADGSTPQREAILKHFDQTKKCDLQLASESFLTVLASLALQKHSRYTDTVNIGIMELLQSGLMDHWDLWFYPIPRQCMANTRKGNKPDSKHSTISLKNLTGPFVILSIGFSLSFLAFLCELIIFRLSQLQKSKITSQVVPFTQ</sequence>
<dbReference type="PANTHER" id="PTHR42643">
    <property type="entry name" value="IONOTROPIC RECEPTOR 20A-RELATED"/>
    <property type="match status" value="1"/>
</dbReference>
<evidence type="ECO:0000256" key="8">
    <source>
        <dbReference type="ARBA" id="ARBA00023180"/>
    </source>
</evidence>
<keyword evidence="5 9" id="KW-1133">Transmembrane helix</keyword>
<evidence type="ECO:0000256" key="2">
    <source>
        <dbReference type="ARBA" id="ARBA00008685"/>
    </source>
</evidence>
<dbReference type="AlphaFoldDB" id="A0A8J2RSA3"/>
<evidence type="ECO:0000256" key="6">
    <source>
        <dbReference type="ARBA" id="ARBA00023136"/>
    </source>
</evidence>
<keyword evidence="7" id="KW-0675">Receptor</keyword>
<evidence type="ECO:0000256" key="1">
    <source>
        <dbReference type="ARBA" id="ARBA00004651"/>
    </source>
</evidence>
<keyword evidence="10" id="KW-0732">Signal</keyword>
<feature type="domain" description="Ionotropic glutamate receptor C-terminal" evidence="11">
    <location>
        <begin position="139"/>
        <end position="434"/>
    </location>
</feature>
<evidence type="ECO:0000256" key="9">
    <source>
        <dbReference type="SAM" id="Phobius"/>
    </source>
</evidence>
<comment type="similarity">
    <text evidence="2">Belongs to the glutamate-gated ion channel (TC 1.A.10.1) family.</text>
</comment>